<dbReference type="GO" id="GO:0005829">
    <property type="term" value="C:cytosol"/>
    <property type="evidence" value="ECO:0007669"/>
    <property type="project" value="TreeGrafter"/>
</dbReference>
<name>A0A3N0C1W2_9MICC</name>
<dbReference type="InterPro" id="IPR001544">
    <property type="entry name" value="Aminotrans_IV"/>
</dbReference>
<dbReference type="PANTHER" id="PTHR42743">
    <property type="entry name" value="AMINO-ACID AMINOTRANSFERASE"/>
    <property type="match status" value="1"/>
</dbReference>
<dbReference type="Gene3D" id="3.20.10.10">
    <property type="entry name" value="D-amino Acid Aminotransferase, subunit A, domain 2"/>
    <property type="match status" value="1"/>
</dbReference>
<dbReference type="InterPro" id="IPR050571">
    <property type="entry name" value="Class-IV_PLP-Dep_Aminotrnsfr"/>
</dbReference>
<dbReference type="Gene3D" id="3.30.470.10">
    <property type="match status" value="1"/>
</dbReference>
<protein>
    <submittedName>
        <fullName evidence="3">Aminodeoxychorismate lyase</fullName>
        <ecNumber evidence="3">4.1.3.38</ecNumber>
    </submittedName>
</protein>
<dbReference type="InterPro" id="IPR043131">
    <property type="entry name" value="BCAT-like_N"/>
</dbReference>
<keyword evidence="3" id="KW-0456">Lyase</keyword>
<evidence type="ECO:0000313" key="4">
    <source>
        <dbReference type="Proteomes" id="UP000273807"/>
    </source>
</evidence>
<dbReference type="Proteomes" id="UP000273807">
    <property type="component" value="Unassembled WGS sequence"/>
</dbReference>
<dbReference type="GO" id="GO:0008696">
    <property type="term" value="F:4-amino-4-deoxychorismate lyase activity"/>
    <property type="evidence" value="ECO:0007669"/>
    <property type="project" value="UniProtKB-EC"/>
</dbReference>
<proteinExistence type="inferred from homology"/>
<keyword evidence="4" id="KW-1185">Reference proteome</keyword>
<dbReference type="SUPFAM" id="SSF56752">
    <property type="entry name" value="D-aminoacid aminotransferase-like PLP-dependent enzymes"/>
    <property type="match status" value="1"/>
</dbReference>
<dbReference type="AlphaFoldDB" id="A0A3N0C1W2"/>
<dbReference type="EC" id="4.1.3.38" evidence="3"/>
<organism evidence="3 4">
    <name type="scientific">Arthrobacter oryzae</name>
    <dbReference type="NCBI Taxonomy" id="409290"/>
    <lineage>
        <taxon>Bacteria</taxon>
        <taxon>Bacillati</taxon>
        <taxon>Actinomycetota</taxon>
        <taxon>Actinomycetes</taxon>
        <taxon>Micrococcales</taxon>
        <taxon>Micrococcaceae</taxon>
        <taxon>Arthrobacter</taxon>
    </lineage>
</organism>
<gene>
    <name evidence="3" type="ORF">D7003_08730</name>
</gene>
<evidence type="ECO:0000313" key="3">
    <source>
        <dbReference type="EMBL" id="RNL56385.1"/>
    </source>
</evidence>
<sequence>MTSAAGVSAPVTVLVFLDPAFEDGRLADASKPQLMATDQGATRGDGVFESLLAVGGQPRKLQAHLDRLAGSARLLELDIPVEDVWRRAIGTALSEYRGRPAPVPDALDPDGHAGDSADTPADEAVIKLFATRGVEGGDGPICWVQASRPSPAGRRQRETGLDVILLERGYDSEVGERAPWLLLGAKTLSYAVNMAALRYAHRQGADDVIFTSADGRVLEGPTSTVLLAHLETSDDGAGGVRTVRRLITPQQDSGILPGTSQGALFTAAKAAGWELGYGPLEPQDLLDADAVWLISSIRLLAPVNHIDGHEIGTRERRAQLTAELNALYATIG</sequence>
<dbReference type="Pfam" id="PF01063">
    <property type="entry name" value="Aminotran_4"/>
    <property type="match status" value="1"/>
</dbReference>
<dbReference type="GO" id="GO:0046394">
    <property type="term" value="P:carboxylic acid biosynthetic process"/>
    <property type="evidence" value="ECO:0007669"/>
    <property type="project" value="UniProtKB-ARBA"/>
</dbReference>
<dbReference type="OrthoDB" id="3199344at2"/>
<comment type="similarity">
    <text evidence="1">Belongs to the class-IV pyridoxal-phosphate-dependent aminotransferase family.</text>
</comment>
<evidence type="ECO:0000256" key="1">
    <source>
        <dbReference type="ARBA" id="ARBA00009320"/>
    </source>
</evidence>
<dbReference type="InterPro" id="IPR036038">
    <property type="entry name" value="Aminotransferase-like"/>
</dbReference>
<reference evidence="3 4" key="1">
    <citation type="submission" date="2018-10" db="EMBL/GenBank/DDBJ databases">
        <title>Genome sequencing of Arthrobacter oryzae TNB02.</title>
        <authorList>
            <person name="Cho Y.-J."/>
            <person name="Cho A."/>
            <person name="Kim O.-S."/>
        </authorList>
    </citation>
    <scope>NUCLEOTIDE SEQUENCE [LARGE SCALE GENOMIC DNA]</scope>
    <source>
        <strain evidence="3 4">TNB02</strain>
    </source>
</reference>
<comment type="caution">
    <text evidence="3">The sequence shown here is derived from an EMBL/GenBank/DDBJ whole genome shotgun (WGS) entry which is preliminary data.</text>
</comment>
<dbReference type="EMBL" id="RBED01000086">
    <property type="protein sequence ID" value="RNL56385.1"/>
    <property type="molecule type" value="Genomic_DNA"/>
</dbReference>
<evidence type="ECO:0000256" key="2">
    <source>
        <dbReference type="SAM" id="MobiDB-lite"/>
    </source>
</evidence>
<dbReference type="InterPro" id="IPR043132">
    <property type="entry name" value="BCAT-like_C"/>
</dbReference>
<dbReference type="NCBIfam" id="NF005886">
    <property type="entry name" value="PRK07849.1-1"/>
    <property type="match status" value="1"/>
</dbReference>
<dbReference type="RefSeq" id="WP_123255070.1">
    <property type="nucleotide sequence ID" value="NZ_RBED01000086.1"/>
</dbReference>
<feature type="region of interest" description="Disordered" evidence="2">
    <location>
        <begin position="98"/>
        <end position="118"/>
    </location>
</feature>
<dbReference type="PANTHER" id="PTHR42743:SF11">
    <property type="entry name" value="AMINODEOXYCHORISMATE LYASE"/>
    <property type="match status" value="1"/>
</dbReference>
<accession>A0A3N0C1W2</accession>